<keyword evidence="3 7" id="KW-0719">Serine esterase</keyword>
<dbReference type="GO" id="GO:0018738">
    <property type="term" value="F:S-formylglutathione hydrolase activity"/>
    <property type="evidence" value="ECO:0007669"/>
    <property type="project" value="UniProtKB-EC"/>
</dbReference>
<evidence type="ECO:0000256" key="3">
    <source>
        <dbReference type="ARBA" id="ARBA00022487"/>
    </source>
</evidence>
<dbReference type="Pfam" id="PF00756">
    <property type="entry name" value="Esterase"/>
    <property type="match status" value="1"/>
</dbReference>
<dbReference type="PANTHER" id="PTHR10061:SF0">
    <property type="entry name" value="S-FORMYLGLUTATHIONE HYDROLASE"/>
    <property type="match status" value="1"/>
</dbReference>
<dbReference type="SUPFAM" id="SSF53474">
    <property type="entry name" value="alpha/beta-Hydrolases"/>
    <property type="match status" value="1"/>
</dbReference>
<dbReference type="Proteomes" id="UP000664844">
    <property type="component" value="Unassembled WGS sequence"/>
</dbReference>
<dbReference type="PANTHER" id="PTHR10061">
    <property type="entry name" value="S-FORMYLGLUTATHIONE HYDROLASE"/>
    <property type="match status" value="1"/>
</dbReference>
<dbReference type="NCBIfam" id="TIGR02821">
    <property type="entry name" value="fghA_ester_D"/>
    <property type="match status" value="1"/>
</dbReference>
<evidence type="ECO:0000313" key="8">
    <source>
        <dbReference type="EMBL" id="MBO0349847.1"/>
    </source>
</evidence>
<proteinExistence type="inferred from homology"/>
<dbReference type="EC" id="3.1.2.12" evidence="2 6"/>
<dbReference type="EMBL" id="JAFLQW010000325">
    <property type="protein sequence ID" value="MBO0349847.1"/>
    <property type="molecule type" value="Genomic_DNA"/>
</dbReference>
<dbReference type="InterPro" id="IPR000801">
    <property type="entry name" value="Esterase-like"/>
</dbReference>
<gene>
    <name evidence="8" type="primary">fghA</name>
    <name evidence="8" type="ORF">J0895_12135</name>
</gene>
<evidence type="ECO:0000256" key="2">
    <source>
        <dbReference type="ARBA" id="ARBA00012479"/>
    </source>
</evidence>
<comment type="caution">
    <text evidence="8">The sequence shown here is derived from an EMBL/GenBank/DDBJ whole genome shotgun (WGS) entry which is preliminary data.</text>
</comment>
<evidence type="ECO:0000256" key="7">
    <source>
        <dbReference type="RuleBase" id="RU363068"/>
    </source>
</evidence>
<comment type="catalytic activity">
    <reaction evidence="5 7">
        <text>S-formylglutathione + H2O = formate + glutathione + H(+)</text>
        <dbReference type="Rhea" id="RHEA:14961"/>
        <dbReference type="ChEBI" id="CHEBI:15377"/>
        <dbReference type="ChEBI" id="CHEBI:15378"/>
        <dbReference type="ChEBI" id="CHEBI:15740"/>
        <dbReference type="ChEBI" id="CHEBI:57688"/>
        <dbReference type="ChEBI" id="CHEBI:57925"/>
        <dbReference type="EC" id="3.1.2.12"/>
    </reaction>
</comment>
<evidence type="ECO:0000256" key="1">
    <source>
        <dbReference type="ARBA" id="ARBA00005622"/>
    </source>
</evidence>
<evidence type="ECO:0000256" key="4">
    <source>
        <dbReference type="ARBA" id="ARBA00022801"/>
    </source>
</evidence>
<comment type="similarity">
    <text evidence="1 7">Belongs to the esterase D family.</text>
</comment>
<evidence type="ECO:0000256" key="5">
    <source>
        <dbReference type="ARBA" id="ARBA00047590"/>
    </source>
</evidence>
<organism evidence="8 9">
    <name type="scientific">Phormidium pseudopriestleyi FRX01</name>
    <dbReference type="NCBI Taxonomy" id="1759528"/>
    <lineage>
        <taxon>Bacteria</taxon>
        <taxon>Bacillati</taxon>
        <taxon>Cyanobacteriota</taxon>
        <taxon>Cyanophyceae</taxon>
        <taxon>Oscillatoriophycideae</taxon>
        <taxon>Oscillatoriales</taxon>
        <taxon>Oscillatoriaceae</taxon>
        <taxon>Phormidium</taxon>
    </lineage>
</organism>
<dbReference type="Gene3D" id="3.40.50.1820">
    <property type="entry name" value="alpha/beta hydrolase"/>
    <property type="match status" value="1"/>
</dbReference>
<dbReference type="RefSeq" id="WP_207088351.1">
    <property type="nucleotide sequence ID" value="NZ_JAFLQW010000325.1"/>
</dbReference>
<name>A0ABS3FSL6_9CYAN</name>
<dbReference type="InterPro" id="IPR029058">
    <property type="entry name" value="AB_hydrolase_fold"/>
</dbReference>
<reference evidence="8 9" key="1">
    <citation type="submission" date="2021-03" db="EMBL/GenBank/DDBJ databases">
        <title>Metabolic Capacity of the Antarctic Cyanobacterium Phormidium pseudopriestleyi that Sustains Oxygenic Photosynthesis in the Presence of Hydrogen Sulfide.</title>
        <authorList>
            <person name="Lumian J.E."/>
            <person name="Jungblut A.D."/>
            <person name="Dillon M.L."/>
            <person name="Hawes I."/>
            <person name="Doran P.T."/>
            <person name="Mackey T.J."/>
            <person name="Dick G.J."/>
            <person name="Grettenberger C.L."/>
            <person name="Sumner D.Y."/>
        </authorList>
    </citation>
    <scope>NUCLEOTIDE SEQUENCE [LARGE SCALE GENOMIC DNA]</scope>
    <source>
        <strain evidence="8 9">FRX01</strain>
    </source>
</reference>
<sequence length="282" mass="31574">MTLTLTQQNRSFGGTTQFYQHSSQCCNAPMRFSVYIPSQASQQPVPILYWLSGLTCTEENFMTKAGAQRLAAQYGLLLVAPDTSPRNLGLPGEDDRWDFGSGASFYVDATELPWAKHYQMYRYVTEELPALIEENFPVDPTRQSIFGHSMGGHGALICALRHPSRYQSVSAFAPITAPMSCPWGETAFRGYLGENRQSWAAYDASELVKTSTWQGPILIDQGDADSFLDQGQLLPERFETACQQAGIDLRLRMRSGYDHSYYFIASFIDDHLRHHAEALGCV</sequence>
<evidence type="ECO:0000313" key="9">
    <source>
        <dbReference type="Proteomes" id="UP000664844"/>
    </source>
</evidence>
<keyword evidence="9" id="KW-1185">Reference proteome</keyword>
<evidence type="ECO:0000256" key="6">
    <source>
        <dbReference type="NCBIfam" id="TIGR02821"/>
    </source>
</evidence>
<protein>
    <recommendedName>
        <fullName evidence="2 6">S-formylglutathione hydrolase</fullName>
        <ecNumber evidence="2 6">3.1.2.12</ecNumber>
    </recommendedName>
</protein>
<accession>A0ABS3FSL6</accession>
<dbReference type="InterPro" id="IPR014186">
    <property type="entry name" value="S-formylglutathione_hydrol"/>
</dbReference>
<comment type="function">
    <text evidence="7">Serine hydrolase involved in the detoxification of formaldehyde.</text>
</comment>
<keyword evidence="4 7" id="KW-0378">Hydrolase</keyword>